<dbReference type="EMBL" id="MT144874">
    <property type="protein sequence ID" value="QJI00755.1"/>
    <property type="molecule type" value="Genomic_DNA"/>
</dbReference>
<evidence type="ECO:0000313" key="1">
    <source>
        <dbReference type="EMBL" id="QJA49383.1"/>
    </source>
</evidence>
<evidence type="ECO:0000313" key="4">
    <source>
        <dbReference type="EMBL" id="QJI00755.1"/>
    </source>
</evidence>
<dbReference type="EMBL" id="MT141386">
    <property type="protein sequence ID" value="QJA59829.1"/>
    <property type="molecule type" value="Genomic_DNA"/>
</dbReference>
<accession>A0A6H1ZN74</accession>
<dbReference type="EMBL" id="MT142390">
    <property type="protein sequence ID" value="QJA79662.1"/>
    <property type="molecule type" value="Genomic_DNA"/>
</dbReference>
<dbReference type="EMBL" id="MT144135">
    <property type="protein sequence ID" value="QJA49383.1"/>
    <property type="molecule type" value="Genomic_DNA"/>
</dbReference>
<reference evidence="1" key="1">
    <citation type="submission" date="2020-03" db="EMBL/GenBank/DDBJ databases">
        <title>The deep terrestrial virosphere.</title>
        <authorList>
            <person name="Holmfeldt K."/>
            <person name="Nilsson E."/>
            <person name="Simone D."/>
            <person name="Lopez-Fernandez M."/>
            <person name="Wu X."/>
            <person name="de Brujin I."/>
            <person name="Lundin D."/>
            <person name="Andersson A."/>
            <person name="Bertilsson S."/>
            <person name="Dopson M."/>
        </authorList>
    </citation>
    <scope>NUCLEOTIDE SEQUENCE</scope>
    <source>
        <strain evidence="3">MM415A00845</strain>
        <strain evidence="2">MM415B01226</strain>
        <strain evidence="1">TM448A01341</strain>
        <strain evidence="4">TM448B02107</strain>
    </source>
</reference>
<proteinExistence type="predicted"/>
<sequence length="53" mass="5731">MQESEFIERVTCPHCGKLLEATVCVTGSHEGNGEVVLDGWIEEVVEDQAIEGG</sequence>
<gene>
    <name evidence="3" type="ORF">MM415A00845_0011</name>
    <name evidence="2" type="ORF">MM415B01226_0013</name>
    <name evidence="1" type="ORF">TM448A01341_0002</name>
    <name evidence="4" type="ORF">TM448B02107_0006</name>
</gene>
<evidence type="ECO:0000313" key="3">
    <source>
        <dbReference type="EMBL" id="QJA79662.1"/>
    </source>
</evidence>
<organism evidence="1">
    <name type="scientific">viral metagenome</name>
    <dbReference type="NCBI Taxonomy" id="1070528"/>
    <lineage>
        <taxon>unclassified sequences</taxon>
        <taxon>metagenomes</taxon>
        <taxon>organismal metagenomes</taxon>
    </lineage>
</organism>
<evidence type="ECO:0000313" key="2">
    <source>
        <dbReference type="EMBL" id="QJA59829.1"/>
    </source>
</evidence>
<dbReference type="AlphaFoldDB" id="A0A6H1ZN74"/>
<protein>
    <submittedName>
        <fullName evidence="1">Uncharacterized protein</fullName>
    </submittedName>
</protein>
<name>A0A6H1ZN74_9ZZZZ</name>